<name>A0A5S9MA97_BACIA</name>
<accession>A0A5S9MA97</accession>
<evidence type="ECO:0000313" key="2">
    <source>
        <dbReference type="EMBL" id="BBP88466.1"/>
    </source>
</evidence>
<dbReference type="AlphaFoldDB" id="A0A5S9MA97"/>
<evidence type="ECO:0000256" key="1">
    <source>
        <dbReference type="SAM" id="MobiDB-lite"/>
    </source>
</evidence>
<dbReference type="Proteomes" id="UP000464658">
    <property type="component" value="Chromosome"/>
</dbReference>
<organism evidence="2 3">
    <name type="scientific">Bacillus safensis</name>
    <dbReference type="NCBI Taxonomy" id="561879"/>
    <lineage>
        <taxon>Bacteria</taxon>
        <taxon>Bacillati</taxon>
        <taxon>Bacillota</taxon>
        <taxon>Bacilli</taxon>
        <taxon>Bacillales</taxon>
        <taxon>Bacillaceae</taxon>
        <taxon>Bacillus</taxon>
    </lineage>
</organism>
<dbReference type="EMBL" id="AP021906">
    <property type="protein sequence ID" value="BBP88466.1"/>
    <property type="molecule type" value="Genomic_DNA"/>
</dbReference>
<feature type="region of interest" description="Disordered" evidence="1">
    <location>
        <begin position="32"/>
        <end position="54"/>
    </location>
</feature>
<sequence length="73" mass="8072">MSTIVARTTSEANIHLDKWCFFIRGPKIGANKDEGRTVTARRSPVPSAPSPLKINSQRTDVKAKLSPVFFNES</sequence>
<proteinExistence type="predicted"/>
<evidence type="ECO:0000313" key="3">
    <source>
        <dbReference type="Proteomes" id="UP000464658"/>
    </source>
</evidence>
<reference evidence="2 3" key="1">
    <citation type="submission" date="2019-12" db="EMBL/GenBank/DDBJ databases">
        <title>Full genome sequence of a Bacillus safensis strain isolated from commercially available natto in Indonesia.</title>
        <authorList>
            <person name="Yoshida M."/>
            <person name="Uomi M."/>
            <person name="Waturangi D."/>
            <person name="Ekaputri J.J."/>
            <person name="Setiamarga D.H.E."/>
        </authorList>
    </citation>
    <scope>NUCLEOTIDE SEQUENCE [LARGE SCALE GENOMIC DNA]</scope>
    <source>
        <strain evidence="2 3">IDN1</strain>
    </source>
</reference>
<protein>
    <submittedName>
        <fullName evidence="2">Uncharacterized protein</fullName>
    </submittedName>
</protein>
<gene>
    <name evidence="2" type="ORF">BsIDN1_20840</name>
</gene>